<dbReference type="KEGG" id="smac:SMDB11_1097"/>
<sequence>MAICNHLIFKGVAKSAANAGLATHGRNYYSRQTPLKSVYYAPNNYNNPIVQQ</sequence>
<protein>
    <recommendedName>
        <fullName evidence="3">Transposase</fullName>
    </recommendedName>
</protein>
<evidence type="ECO:0000313" key="1">
    <source>
        <dbReference type="EMBL" id="CDG11673.1"/>
    </source>
</evidence>
<gene>
    <name evidence="1" type="ORF">SMDB11_1097</name>
</gene>
<dbReference type="EMBL" id="HG326223">
    <property type="protein sequence ID" value="CDG11673.1"/>
    <property type="molecule type" value="Genomic_DNA"/>
</dbReference>
<proteinExistence type="predicted"/>
<reference evidence="1 2" key="1">
    <citation type="submission" date="2013-06" db="EMBL/GenBank/DDBJ databases">
        <authorList>
            <person name="Aslett M."/>
        </authorList>
    </citation>
    <scope>NUCLEOTIDE SEQUENCE [LARGE SCALE GENOMIC DNA]</scope>
    <source>
        <strain evidence="1 2">Db11</strain>
    </source>
</reference>
<organism evidence="1 2">
    <name type="scientific">Serratia marcescens subsp. marcescens Db11</name>
    <dbReference type="NCBI Taxonomy" id="273526"/>
    <lineage>
        <taxon>Bacteria</taxon>
        <taxon>Pseudomonadati</taxon>
        <taxon>Pseudomonadota</taxon>
        <taxon>Gammaproteobacteria</taxon>
        <taxon>Enterobacterales</taxon>
        <taxon>Yersiniaceae</taxon>
        <taxon>Serratia</taxon>
    </lineage>
</organism>
<dbReference type="AlphaFoldDB" id="A0ABC9IG17"/>
<evidence type="ECO:0000313" key="2">
    <source>
        <dbReference type="Proteomes" id="UP000018979"/>
    </source>
</evidence>
<name>A0ABC9IG17_SERMA</name>
<dbReference type="Proteomes" id="UP000018979">
    <property type="component" value="Chromosome I"/>
</dbReference>
<accession>A0ABC9IG17</accession>
<evidence type="ECO:0008006" key="3">
    <source>
        <dbReference type="Google" id="ProtNLM"/>
    </source>
</evidence>
<reference evidence="2" key="2">
    <citation type="submission" date="2013-11" db="EMBL/GenBank/DDBJ databases">
        <title>Genome sequences of clinical and environmental isolates of Serratia marcescens.</title>
        <authorList>
            <person name="Iguchi A."/>
            <person name="Komatsu H."/>
            <person name="Nagaya Y."/>
            <person name="Ogura Y."/>
            <person name="Katsura K."/>
            <person name="Kurokawa K."/>
            <person name="Ooka T."/>
            <person name="Hattori M."/>
            <person name="Gotoh N."/>
            <person name="Thomson N."/>
            <person name="Hayashi T."/>
        </authorList>
    </citation>
    <scope>NUCLEOTIDE SEQUENCE [LARGE SCALE GENOMIC DNA]</scope>
    <source>
        <strain evidence="2">Db11</strain>
    </source>
</reference>
<reference evidence="1 2" key="3">
    <citation type="journal article" date="2014" name="Genome Biol. Evol.">
        <title>Genome evolution and plasticity of Serratia marcescens, an important multidrug-resistant nosocomial pathogen.</title>
        <authorList>
            <person name="Iguchi A."/>
            <person name="Nagaya Y."/>
            <person name="Pradel E."/>
            <person name="Ooka T."/>
            <person name="Ogura Y."/>
            <person name="Katsura K."/>
            <person name="Kurokawa K."/>
            <person name="Oshima K."/>
            <person name="Hattori M."/>
            <person name="Parkhill J."/>
            <person name="Sebaihia M."/>
            <person name="Coulthurst S.J."/>
            <person name="Gotoh N."/>
            <person name="Thomson N.R."/>
            <person name="Ewbank J.J."/>
            <person name="Hayashi T."/>
        </authorList>
    </citation>
    <scope>NUCLEOTIDE SEQUENCE [LARGE SCALE GENOMIC DNA]</scope>
    <source>
        <strain evidence="1 2">Db11</strain>
    </source>
</reference>